<feature type="non-terminal residue" evidence="1">
    <location>
        <position position="112"/>
    </location>
</feature>
<reference evidence="1" key="1">
    <citation type="submission" date="2021-06" db="EMBL/GenBank/DDBJ databases">
        <authorList>
            <person name="Hodson N. C."/>
            <person name="Mongue J. A."/>
            <person name="Jaron S. K."/>
        </authorList>
    </citation>
    <scope>NUCLEOTIDE SEQUENCE</scope>
</reference>
<accession>A0A8J2KGK9</accession>
<sequence length="112" mass="12739">MIRDPYTLVEHQVVGCTDSNFISKEEAAQMQVKTEQDKTARISCDLIIFGLLTETSESIVPMNTVYEFERRLDDRSSLGAILLPVLTSRCNTNREGRMSNEDDAKFVKENSF</sequence>
<dbReference type="Proteomes" id="UP000708208">
    <property type="component" value="Unassembled WGS sequence"/>
</dbReference>
<dbReference type="EMBL" id="CAJVCH010301985">
    <property type="protein sequence ID" value="CAG7785721.1"/>
    <property type="molecule type" value="Genomic_DNA"/>
</dbReference>
<protein>
    <submittedName>
        <fullName evidence="1">Uncharacterized protein</fullName>
    </submittedName>
</protein>
<keyword evidence="2" id="KW-1185">Reference proteome</keyword>
<evidence type="ECO:0000313" key="1">
    <source>
        <dbReference type="EMBL" id="CAG7785721.1"/>
    </source>
</evidence>
<comment type="caution">
    <text evidence="1">The sequence shown here is derived from an EMBL/GenBank/DDBJ whole genome shotgun (WGS) entry which is preliminary data.</text>
</comment>
<name>A0A8J2KGK9_9HEXA</name>
<gene>
    <name evidence="1" type="ORF">AFUS01_LOCUS24330</name>
</gene>
<dbReference type="AlphaFoldDB" id="A0A8J2KGK9"/>
<organism evidence="1 2">
    <name type="scientific">Allacma fusca</name>
    <dbReference type="NCBI Taxonomy" id="39272"/>
    <lineage>
        <taxon>Eukaryota</taxon>
        <taxon>Metazoa</taxon>
        <taxon>Ecdysozoa</taxon>
        <taxon>Arthropoda</taxon>
        <taxon>Hexapoda</taxon>
        <taxon>Collembola</taxon>
        <taxon>Symphypleona</taxon>
        <taxon>Sminthuridae</taxon>
        <taxon>Allacma</taxon>
    </lineage>
</organism>
<evidence type="ECO:0000313" key="2">
    <source>
        <dbReference type="Proteomes" id="UP000708208"/>
    </source>
</evidence>
<proteinExistence type="predicted"/>